<proteinExistence type="predicted"/>
<sequence length="114" mass="12981">MTEKLYLLIIAVCCVQVELFVLFLTMGNNNLSKDEWKILLTTEDEGPDDESDEFGLGRLENELKKKASAEETEKIMKIIRKFKDDSAPEQQKQAVLDLIMYGIAGLIQRSVNKV</sequence>
<reference evidence="2" key="1">
    <citation type="submission" date="2022-07" db="EMBL/GenBank/DDBJ databases">
        <authorList>
            <person name="Trinca V."/>
            <person name="Uliana J.V.C."/>
            <person name="Torres T.T."/>
            <person name="Ward R.J."/>
            <person name="Monesi N."/>
        </authorList>
    </citation>
    <scope>NUCLEOTIDE SEQUENCE</scope>
    <source>
        <strain evidence="2">HSMRA1968</strain>
        <tissue evidence="2">Whole embryos</tissue>
    </source>
</reference>
<evidence type="ECO:0000313" key="3">
    <source>
        <dbReference type="Proteomes" id="UP001151699"/>
    </source>
</evidence>
<comment type="caution">
    <text evidence="2">The sequence shown here is derived from an EMBL/GenBank/DDBJ whole genome shotgun (WGS) entry which is preliminary data.</text>
</comment>
<keyword evidence="1" id="KW-1133">Transmembrane helix</keyword>
<evidence type="ECO:0000256" key="1">
    <source>
        <dbReference type="SAM" id="Phobius"/>
    </source>
</evidence>
<name>A0A9Q0N016_9DIPT</name>
<keyword evidence="1" id="KW-0472">Membrane</keyword>
<keyword evidence="1" id="KW-0812">Transmembrane</keyword>
<keyword evidence="3" id="KW-1185">Reference proteome</keyword>
<protein>
    <submittedName>
        <fullName evidence="2">Uncharacterized protein</fullName>
    </submittedName>
</protein>
<accession>A0A9Q0N016</accession>
<dbReference type="AlphaFoldDB" id="A0A9Q0N016"/>
<evidence type="ECO:0000313" key="2">
    <source>
        <dbReference type="EMBL" id="KAJ6641089.1"/>
    </source>
</evidence>
<gene>
    <name evidence="2" type="ORF">Bhyg_06024</name>
</gene>
<dbReference type="Proteomes" id="UP001151699">
    <property type="component" value="Chromosome B"/>
</dbReference>
<feature type="transmembrane region" description="Helical" evidence="1">
    <location>
        <begin position="6"/>
        <end position="27"/>
    </location>
</feature>
<organism evidence="2 3">
    <name type="scientific">Pseudolycoriella hygida</name>
    <dbReference type="NCBI Taxonomy" id="35572"/>
    <lineage>
        <taxon>Eukaryota</taxon>
        <taxon>Metazoa</taxon>
        <taxon>Ecdysozoa</taxon>
        <taxon>Arthropoda</taxon>
        <taxon>Hexapoda</taxon>
        <taxon>Insecta</taxon>
        <taxon>Pterygota</taxon>
        <taxon>Neoptera</taxon>
        <taxon>Endopterygota</taxon>
        <taxon>Diptera</taxon>
        <taxon>Nematocera</taxon>
        <taxon>Sciaroidea</taxon>
        <taxon>Sciaridae</taxon>
        <taxon>Pseudolycoriella</taxon>
    </lineage>
</organism>
<dbReference type="EMBL" id="WJQU01000002">
    <property type="protein sequence ID" value="KAJ6641089.1"/>
    <property type="molecule type" value="Genomic_DNA"/>
</dbReference>